<keyword evidence="7" id="KW-1185">Reference proteome</keyword>
<evidence type="ECO:0000256" key="5">
    <source>
        <dbReference type="SAM" id="MobiDB-lite"/>
    </source>
</evidence>
<dbReference type="GO" id="GO:0005576">
    <property type="term" value="C:extracellular region"/>
    <property type="evidence" value="ECO:0007669"/>
    <property type="project" value="UniProtKB-SubCell"/>
</dbReference>
<protein>
    <submittedName>
        <fullName evidence="6">Uncharacterized protein</fullName>
    </submittedName>
</protein>
<feature type="region of interest" description="Disordered" evidence="5">
    <location>
        <begin position="105"/>
        <end position="140"/>
    </location>
</feature>
<feature type="compositionally biased region" description="Low complexity" evidence="5">
    <location>
        <begin position="105"/>
        <end position="126"/>
    </location>
</feature>
<evidence type="ECO:0000256" key="2">
    <source>
        <dbReference type="ARBA" id="ARBA00022525"/>
    </source>
</evidence>
<organism evidence="6 7">
    <name type="scientific">Oryza meyeriana var. granulata</name>
    <dbReference type="NCBI Taxonomy" id="110450"/>
    <lineage>
        <taxon>Eukaryota</taxon>
        <taxon>Viridiplantae</taxon>
        <taxon>Streptophyta</taxon>
        <taxon>Embryophyta</taxon>
        <taxon>Tracheophyta</taxon>
        <taxon>Spermatophyta</taxon>
        <taxon>Magnoliopsida</taxon>
        <taxon>Liliopsida</taxon>
        <taxon>Poales</taxon>
        <taxon>Poaceae</taxon>
        <taxon>BOP clade</taxon>
        <taxon>Oryzoideae</taxon>
        <taxon>Oryzeae</taxon>
        <taxon>Oryzinae</taxon>
        <taxon>Oryza</taxon>
        <taxon>Oryza meyeriana</taxon>
    </lineage>
</organism>
<evidence type="ECO:0000256" key="3">
    <source>
        <dbReference type="ARBA" id="ARBA00022729"/>
    </source>
</evidence>
<dbReference type="InterPro" id="IPR032675">
    <property type="entry name" value="LRR_dom_sf"/>
</dbReference>
<evidence type="ECO:0000313" key="7">
    <source>
        <dbReference type="Proteomes" id="UP000479710"/>
    </source>
</evidence>
<keyword evidence="2" id="KW-0964">Secreted</keyword>
<dbReference type="Gene3D" id="3.80.10.10">
    <property type="entry name" value="Ribonuclease Inhibitor"/>
    <property type="match status" value="1"/>
</dbReference>
<comment type="subcellular location">
    <subcellularLocation>
        <location evidence="1">Secreted</location>
    </subcellularLocation>
</comment>
<sequence length="194" mass="21080">MLLVRGFGVELRGLDHQLRARSFGADMRLPRDPALQAHRHVYDQDNVTATWTGRDICGETTYLGFYCGGAPEDPTVMAVVLNGYRLRAPTLRGFVDQLPDLPLQAASGGASPSLANSPSPTTSSPDRSQRRSVTRRTRSAQVVVQNSQLSDCLPRELGLLTNAAVNDAAGNQITGPIPSSFACLASVERRRERY</sequence>
<evidence type="ECO:0000256" key="4">
    <source>
        <dbReference type="ARBA" id="ARBA00022737"/>
    </source>
</evidence>
<dbReference type="InterPro" id="IPR051582">
    <property type="entry name" value="LRR_extensin-like_regulator"/>
</dbReference>
<keyword evidence="4" id="KW-0677">Repeat</keyword>
<accession>A0A6G1FFT6</accession>
<evidence type="ECO:0000256" key="1">
    <source>
        <dbReference type="ARBA" id="ARBA00004613"/>
    </source>
</evidence>
<reference evidence="6 7" key="1">
    <citation type="submission" date="2019-11" db="EMBL/GenBank/DDBJ databases">
        <title>Whole genome sequence of Oryza granulata.</title>
        <authorList>
            <person name="Li W."/>
        </authorList>
    </citation>
    <scope>NUCLEOTIDE SEQUENCE [LARGE SCALE GENOMIC DNA]</scope>
    <source>
        <strain evidence="7">cv. Menghai</strain>
        <tissue evidence="6">Leaf</tissue>
    </source>
</reference>
<dbReference type="EMBL" id="SPHZ02000001">
    <property type="protein sequence ID" value="KAF0935683.1"/>
    <property type="molecule type" value="Genomic_DNA"/>
</dbReference>
<dbReference type="AlphaFoldDB" id="A0A6G1FFT6"/>
<dbReference type="PANTHER" id="PTHR32093">
    <property type="entry name" value="LEUCINE-RICH REPEAT EXTENSIN-LIKE PROTEIN 3-RELATED"/>
    <property type="match status" value="1"/>
</dbReference>
<evidence type="ECO:0000313" key="6">
    <source>
        <dbReference type="EMBL" id="KAF0935683.1"/>
    </source>
</evidence>
<proteinExistence type="predicted"/>
<keyword evidence="3" id="KW-0732">Signal</keyword>
<comment type="caution">
    <text evidence="6">The sequence shown here is derived from an EMBL/GenBank/DDBJ whole genome shotgun (WGS) entry which is preliminary data.</text>
</comment>
<dbReference type="PANTHER" id="PTHR32093:SF159">
    <property type="entry name" value="OS02G0616100 PROTEIN"/>
    <property type="match status" value="1"/>
</dbReference>
<gene>
    <name evidence="6" type="ORF">E2562_035649</name>
</gene>
<dbReference type="Proteomes" id="UP000479710">
    <property type="component" value="Unassembled WGS sequence"/>
</dbReference>
<name>A0A6G1FFT6_9ORYZ</name>